<accession>A0A4P8L5S2</accession>
<dbReference type="KEGG" id="dax:FDQ92_09845"/>
<evidence type="ECO:0000313" key="2">
    <source>
        <dbReference type="Proteomes" id="UP000298602"/>
    </source>
</evidence>
<keyword evidence="2" id="KW-1185">Reference proteome</keyword>
<dbReference type="EMBL" id="CP040098">
    <property type="protein sequence ID" value="QCQ22435.1"/>
    <property type="molecule type" value="Genomic_DNA"/>
</dbReference>
<name>A0A4P8L5S2_9BACT</name>
<gene>
    <name evidence="1" type="ORF">FDQ92_09845</name>
</gene>
<sequence>MSTVMPEGESIRKAVKWVSDNLEEDPCRSVKKLVNEAIVRFDLSPVDSEFLIRLYCSKEKAQTASPD</sequence>
<protein>
    <submittedName>
        <fullName evidence="1">Uncharacterized protein</fullName>
    </submittedName>
</protein>
<dbReference type="Proteomes" id="UP000298602">
    <property type="component" value="Chromosome"/>
</dbReference>
<evidence type="ECO:0000313" key="1">
    <source>
        <dbReference type="EMBL" id="QCQ22435.1"/>
    </source>
</evidence>
<organism evidence="1 2">
    <name type="scientific">Desulfoglaeba alkanexedens ALDC</name>
    <dbReference type="NCBI Taxonomy" id="980445"/>
    <lineage>
        <taxon>Bacteria</taxon>
        <taxon>Pseudomonadati</taxon>
        <taxon>Thermodesulfobacteriota</taxon>
        <taxon>Syntrophobacteria</taxon>
        <taxon>Syntrophobacterales</taxon>
        <taxon>Syntrophobacteraceae</taxon>
        <taxon>Desulfoglaeba</taxon>
    </lineage>
</organism>
<reference evidence="1 2" key="2">
    <citation type="submission" date="2019-05" db="EMBL/GenBank/DDBJ databases">
        <authorList>
            <person name="Suflita J.M."/>
            <person name="Marks C.R."/>
        </authorList>
    </citation>
    <scope>NUCLEOTIDE SEQUENCE [LARGE SCALE GENOMIC DNA]</scope>
    <source>
        <strain evidence="1 2">ALDC</strain>
    </source>
</reference>
<dbReference type="OrthoDB" id="5422828at2"/>
<dbReference type="RefSeq" id="WP_137424597.1">
    <property type="nucleotide sequence ID" value="NZ_CP040098.1"/>
</dbReference>
<dbReference type="AlphaFoldDB" id="A0A4P8L5S2"/>
<proteinExistence type="predicted"/>
<reference evidence="1 2" key="1">
    <citation type="submission" date="2019-05" db="EMBL/GenBank/DDBJ databases">
        <title>The Complete Genome Sequence of the n-alkane-degrading Desulfoglaeba alkanexedens ALDC reveals multiple alkylsuccinate synthase gene clusters.</title>
        <authorList>
            <person name="Callaghan A.V."/>
            <person name="Davidova I.A."/>
            <person name="Duncan K.E."/>
            <person name="Morris B."/>
            <person name="McInerney M.J."/>
        </authorList>
    </citation>
    <scope>NUCLEOTIDE SEQUENCE [LARGE SCALE GENOMIC DNA]</scope>
    <source>
        <strain evidence="1 2">ALDC</strain>
    </source>
</reference>